<evidence type="ECO:0000256" key="6">
    <source>
        <dbReference type="ARBA" id="ARBA00022485"/>
    </source>
</evidence>
<keyword evidence="13" id="KW-0411">Iron-sulfur</keyword>
<evidence type="ECO:0000256" key="8">
    <source>
        <dbReference type="ARBA" id="ARBA00022679"/>
    </source>
</evidence>
<dbReference type="InterPro" id="IPR005467">
    <property type="entry name" value="His_kinase_dom"/>
</dbReference>
<evidence type="ECO:0000256" key="13">
    <source>
        <dbReference type="ARBA" id="ARBA00023014"/>
    </source>
</evidence>
<evidence type="ECO:0000313" key="20">
    <source>
        <dbReference type="EMBL" id="ADD42260.1"/>
    </source>
</evidence>
<dbReference type="InterPro" id="IPR011712">
    <property type="entry name" value="Sig_transdc_His_kin_sub3_dim/P"/>
</dbReference>
<evidence type="ECO:0000256" key="10">
    <source>
        <dbReference type="ARBA" id="ARBA00022777"/>
    </source>
</evidence>
<keyword evidence="18" id="KW-0472">Membrane</keyword>
<evidence type="ECO:0000259" key="19">
    <source>
        <dbReference type="PROSITE" id="PS50109"/>
    </source>
</evidence>
<evidence type="ECO:0000256" key="18">
    <source>
        <dbReference type="SAM" id="Phobius"/>
    </source>
</evidence>
<evidence type="ECO:0000256" key="4">
    <source>
        <dbReference type="ARBA" id="ARBA00012438"/>
    </source>
</evidence>
<dbReference type="Proteomes" id="UP000000844">
    <property type="component" value="Chromosome"/>
</dbReference>
<reference evidence="20 21" key="1">
    <citation type="journal article" date="2009" name="Stand. Genomic Sci.">
        <title>Complete genome sequence of Stackebrandtia nassauensis type strain (LLR-40K-21).</title>
        <authorList>
            <person name="Munk C."/>
            <person name="Lapidus A."/>
            <person name="Copeland A."/>
            <person name="Jando M."/>
            <person name="Mayilraj S."/>
            <person name="Glavina Del Rio T."/>
            <person name="Nolan M."/>
            <person name="Chen F."/>
            <person name="Lucas S."/>
            <person name="Tice H."/>
            <person name="Cheng J.F."/>
            <person name="Han C."/>
            <person name="Detter J.C."/>
            <person name="Bruce D."/>
            <person name="Goodwin L."/>
            <person name="Chain P."/>
            <person name="Pitluck S."/>
            <person name="Goker M."/>
            <person name="Ovchinikova G."/>
            <person name="Pati A."/>
            <person name="Ivanova N."/>
            <person name="Mavromatis K."/>
            <person name="Chen A."/>
            <person name="Palaniappan K."/>
            <person name="Land M."/>
            <person name="Hauser L."/>
            <person name="Chang Y.J."/>
            <person name="Jeffries C.D."/>
            <person name="Bristow J."/>
            <person name="Eisen J.A."/>
            <person name="Markowitz V."/>
            <person name="Hugenholtz P."/>
            <person name="Kyrpides N.C."/>
            <person name="Klenk H.P."/>
        </authorList>
    </citation>
    <scope>NUCLEOTIDE SEQUENCE [LARGE SCALE GENOMIC DNA]</scope>
    <source>
        <strain evidence="21">DSM 44728 / CIP 108903 / NRRL B-16338 / NBRC 102104 / LLR-40K-21</strain>
    </source>
</reference>
<dbReference type="SMART" id="SM00387">
    <property type="entry name" value="HATPase_c"/>
    <property type="match status" value="1"/>
</dbReference>
<evidence type="ECO:0000256" key="7">
    <source>
        <dbReference type="ARBA" id="ARBA00022490"/>
    </source>
</evidence>
<comment type="subcellular location">
    <subcellularLocation>
        <location evidence="3">Cytoplasm</location>
    </subcellularLocation>
</comment>
<dbReference type="EC" id="2.7.13.3" evidence="4"/>
<dbReference type="Pfam" id="PF02518">
    <property type="entry name" value="HATPase_c"/>
    <property type="match status" value="1"/>
</dbReference>
<dbReference type="InterPro" id="IPR004358">
    <property type="entry name" value="Sig_transdc_His_kin-like_C"/>
</dbReference>
<feature type="transmembrane region" description="Helical" evidence="18">
    <location>
        <begin position="165"/>
        <end position="185"/>
    </location>
</feature>
<evidence type="ECO:0000256" key="1">
    <source>
        <dbReference type="ARBA" id="ARBA00000085"/>
    </source>
</evidence>
<keyword evidence="18" id="KW-1133">Transmembrane helix</keyword>
<comment type="cofactor">
    <cofactor evidence="2">
        <name>[4Fe-4S] cluster</name>
        <dbReference type="ChEBI" id="CHEBI:49883"/>
    </cofactor>
</comment>
<evidence type="ECO:0000256" key="2">
    <source>
        <dbReference type="ARBA" id="ARBA00001966"/>
    </source>
</evidence>
<feature type="coiled-coil region" evidence="16">
    <location>
        <begin position="192"/>
        <end position="219"/>
    </location>
</feature>
<keyword evidence="18" id="KW-0812">Transmembrane</keyword>
<dbReference type="CDD" id="cd16917">
    <property type="entry name" value="HATPase_UhpB-NarQ-NarX-like"/>
    <property type="match status" value="1"/>
</dbReference>
<evidence type="ECO:0000256" key="17">
    <source>
        <dbReference type="SAM" id="MobiDB-lite"/>
    </source>
</evidence>
<keyword evidence="16" id="KW-0175">Coiled coil</keyword>
<dbReference type="eggNOG" id="COG4585">
    <property type="taxonomic scope" value="Bacteria"/>
</dbReference>
<dbReference type="GO" id="GO:0005737">
    <property type="term" value="C:cytoplasm"/>
    <property type="evidence" value="ECO:0007669"/>
    <property type="project" value="UniProtKB-SubCell"/>
</dbReference>
<feature type="transmembrane region" description="Helical" evidence="18">
    <location>
        <begin position="38"/>
        <end position="56"/>
    </location>
</feature>
<dbReference type="GO" id="GO:0046872">
    <property type="term" value="F:metal ion binding"/>
    <property type="evidence" value="ECO:0007669"/>
    <property type="project" value="UniProtKB-KW"/>
</dbReference>
<dbReference type="SUPFAM" id="SSF55874">
    <property type="entry name" value="ATPase domain of HSP90 chaperone/DNA topoisomerase II/histidine kinase"/>
    <property type="match status" value="1"/>
</dbReference>
<keyword evidence="6" id="KW-0004">4Fe-4S</keyword>
<name>D3Q685_STANL</name>
<comment type="catalytic activity">
    <reaction evidence="1">
        <text>ATP + protein L-histidine = ADP + protein N-phospho-L-histidine.</text>
        <dbReference type="EC" id="2.7.13.3"/>
    </reaction>
</comment>
<feature type="domain" description="Histidine kinase" evidence="19">
    <location>
        <begin position="331"/>
        <end position="419"/>
    </location>
</feature>
<dbReference type="InterPro" id="IPR017205">
    <property type="entry name" value="Sig_transdc_His_kinase_ChrS"/>
</dbReference>
<dbReference type="GO" id="GO:0051539">
    <property type="term" value="F:4 iron, 4 sulfur cluster binding"/>
    <property type="evidence" value="ECO:0007669"/>
    <property type="project" value="UniProtKB-KW"/>
</dbReference>
<feature type="region of interest" description="Disordered" evidence="17">
    <location>
        <begin position="1"/>
        <end position="26"/>
    </location>
</feature>
<evidence type="ECO:0000256" key="16">
    <source>
        <dbReference type="SAM" id="Coils"/>
    </source>
</evidence>
<dbReference type="RefSeq" id="WP_013017831.1">
    <property type="nucleotide sequence ID" value="NC_013947.1"/>
</dbReference>
<dbReference type="Gene3D" id="1.20.5.1930">
    <property type="match status" value="1"/>
</dbReference>
<keyword evidence="7" id="KW-0963">Cytoplasm</keyword>
<evidence type="ECO:0000256" key="11">
    <source>
        <dbReference type="ARBA" id="ARBA00023004"/>
    </source>
</evidence>
<evidence type="ECO:0000256" key="14">
    <source>
        <dbReference type="ARBA" id="ARBA00024827"/>
    </source>
</evidence>
<dbReference type="KEGG" id="sna:Snas_2580"/>
<evidence type="ECO:0000313" key="21">
    <source>
        <dbReference type="Proteomes" id="UP000000844"/>
    </source>
</evidence>
<dbReference type="InterPro" id="IPR003594">
    <property type="entry name" value="HATPase_dom"/>
</dbReference>
<evidence type="ECO:0000256" key="12">
    <source>
        <dbReference type="ARBA" id="ARBA00023012"/>
    </source>
</evidence>
<protein>
    <recommendedName>
        <fullName evidence="5">Oxygen sensor histidine kinase NreB</fullName>
        <ecNumber evidence="4">2.7.13.3</ecNumber>
    </recommendedName>
    <alternativeName>
        <fullName evidence="15">Nitrogen regulation protein B</fullName>
    </alternativeName>
</protein>
<feature type="transmembrane region" description="Helical" evidence="18">
    <location>
        <begin position="61"/>
        <end position="80"/>
    </location>
</feature>
<dbReference type="Pfam" id="PF07730">
    <property type="entry name" value="HisKA_3"/>
    <property type="match status" value="1"/>
</dbReference>
<dbReference type="EMBL" id="CP001778">
    <property type="protein sequence ID" value="ADD42260.1"/>
    <property type="molecule type" value="Genomic_DNA"/>
</dbReference>
<dbReference type="PANTHER" id="PTHR24421">
    <property type="entry name" value="NITRATE/NITRITE SENSOR PROTEIN NARX-RELATED"/>
    <property type="match status" value="1"/>
</dbReference>
<dbReference type="PIRSF" id="PIRSF037434">
    <property type="entry name" value="STHK_ChrS"/>
    <property type="match status" value="1"/>
</dbReference>
<organism evidence="20 21">
    <name type="scientific">Stackebrandtia nassauensis (strain DSM 44728 / CIP 108903 / NRRL B-16338 / NBRC 102104 / LLR-40K-21)</name>
    <dbReference type="NCBI Taxonomy" id="446470"/>
    <lineage>
        <taxon>Bacteria</taxon>
        <taxon>Bacillati</taxon>
        <taxon>Actinomycetota</taxon>
        <taxon>Actinomycetes</taxon>
        <taxon>Glycomycetales</taxon>
        <taxon>Glycomycetaceae</taxon>
        <taxon>Stackebrandtia</taxon>
    </lineage>
</organism>
<feature type="transmembrane region" description="Helical" evidence="18">
    <location>
        <begin position="92"/>
        <end position="110"/>
    </location>
</feature>
<evidence type="ECO:0000256" key="3">
    <source>
        <dbReference type="ARBA" id="ARBA00004496"/>
    </source>
</evidence>
<keyword evidence="10 20" id="KW-0418">Kinase</keyword>
<dbReference type="STRING" id="446470.Snas_2580"/>
<dbReference type="OrthoDB" id="144293at2"/>
<dbReference type="PRINTS" id="PR00344">
    <property type="entry name" value="BCTRLSENSOR"/>
</dbReference>
<keyword evidence="21" id="KW-1185">Reference proteome</keyword>
<dbReference type="PANTHER" id="PTHR24421:SF62">
    <property type="entry name" value="SENSORY TRANSDUCTION HISTIDINE KINASE"/>
    <property type="match status" value="1"/>
</dbReference>
<proteinExistence type="predicted"/>
<dbReference type="GO" id="GO:0046983">
    <property type="term" value="F:protein dimerization activity"/>
    <property type="evidence" value="ECO:0007669"/>
    <property type="project" value="InterPro"/>
</dbReference>
<evidence type="ECO:0000256" key="15">
    <source>
        <dbReference type="ARBA" id="ARBA00030800"/>
    </source>
</evidence>
<sequence length="422" mass="45232">MTTPHGPRPVSASAGRLAGPGTAPGGDPEPLEHRWNRIWALLPFALLAPASVIAALDTTGWIARGLILALAVALAGWHIWWILCNPQWPEQSLAHMAVYFLGAIALLAALRSRDEVFVIAVSGFFPMAFVALPGAWAYPGVVLLSLLTVPEAPRGLWQGLTLGDLLFPTVGVAVASFIGAMMRTVEREAIRRREVNARLVALADENAALQARLVEQARQAGVTAERARLARDMHDTVAQGLAGIVTQLETAEADPDDTARRLRIARDLARDSLVEVRRSVAALRPALLDDADLAEALAREVDAWRHRNDIAATFTVTGTPVPLDAAVDEAVLRVAQEALSNTARHAKASRLGVTLSYMEDMLVLDIRDDGEGFAVDAEPRQGFGLTAMRQRVEQLDGSVHIESKPGAGTAVSVSLPLDGDDQ</sequence>
<feature type="transmembrane region" description="Helical" evidence="18">
    <location>
        <begin position="117"/>
        <end position="138"/>
    </location>
</feature>
<gene>
    <name evidence="20" type="ordered locus">Snas_2580</name>
</gene>
<comment type="function">
    <text evidence="14">Member of the two-component regulatory system NreB/NreC involved in the control of dissimilatory nitrate/nitrite reduction in response to oxygen. NreB functions as a direct oxygen sensor histidine kinase which is autophosphorylated, in the absence of oxygen, probably at the conserved histidine residue, and transfers its phosphate group probably to a conserved aspartate residue of NreC. NreB/NreC activates the expression of the nitrate (narGHJI) and nitrite (nir) reductase operons, as well as the putative nitrate transporter gene narT.</text>
</comment>
<accession>D3Q685</accession>
<keyword evidence="8 20" id="KW-0808">Transferase</keyword>
<dbReference type="GO" id="GO:0000155">
    <property type="term" value="F:phosphorelay sensor kinase activity"/>
    <property type="evidence" value="ECO:0007669"/>
    <property type="project" value="InterPro"/>
</dbReference>
<dbReference type="InterPro" id="IPR050482">
    <property type="entry name" value="Sensor_HK_TwoCompSys"/>
</dbReference>
<dbReference type="GO" id="GO:0016020">
    <property type="term" value="C:membrane"/>
    <property type="evidence" value="ECO:0007669"/>
    <property type="project" value="InterPro"/>
</dbReference>
<keyword evidence="11" id="KW-0408">Iron</keyword>
<dbReference type="HOGENOM" id="CLU_000445_20_15_11"/>
<evidence type="ECO:0000256" key="5">
    <source>
        <dbReference type="ARBA" id="ARBA00017322"/>
    </source>
</evidence>
<evidence type="ECO:0000256" key="9">
    <source>
        <dbReference type="ARBA" id="ARBA00022723"/>
    </source>
</evidence>
<dbReference type="InterPro" id="IPR036890">
    <property type="entry name" value="HATPase_C_sf"/>
</dbReference>
<keyword evidence="12" id="KW-0902">Two-component regulatory system</keyword>
<keyword evidence="9" id="KW-0479">Metal-binding</keyword>
<dbReference type="Gene3D" id="3.30.565.10">
    <property type="entry name" value="Histidine kinase-like ATPase, C-terminal domain"/>
    <property type="match status" value="1"/>
</dbReference>
<dbReference type="PROSITE" id="PS50109">
    <property type="entry name" value="HIS_KIN"/>
    <property type="match status" value="1"/>
</dbReference>
<dbReference type="AlphaFoldDB" id="D3Q685"/>